<dbReference type="RefSeq" id="WP_201686101.1">
    <property type="nucleotide sequence ID" value="NZ_JAEQNA010000010.1"/>
</dbReference>
<proteinExistence type="predicted"/>
<dbReference type="Gene3D" id="3.40.50.720">
    <property type="entry name" value="NAD(P)-binding Rossmann-like Domain"/>
    <property type="match status" value="2"/>
</dbReference>
<reference evidence="4" key="1">
    <citation type="submission" date="2021-01" db="EMBL/GenBank/DDBJ databases">
        <title>Ramlibacter sp. strain AW1 16S ribosomal RNA gene Genome sequencing and assembly.</title>
        <authorList>
            <person name="Kang M."/>
        </authorList>
    </citation>
    <scope>NUCLEOTIDE SEQUENCE</scope>
    <source>
        <strain evidence="4">AW1</strain>
    </source>
</reference>
<dbReference type="AlphaFoldDB" id="A0A937D3R2"/>
<accession>A0A937D3R2</accession>
<dbReference type="EMBL" id="JAEQNA010000010">
    <property type="protein sequence ID" value="MBL0422974.1"/>
    <property type="molecule type" value="Genomic_DNA"/>
</dbReference>
<dbReference type="PANTHER" id="PTHR43333">
    <property type="entry name" value="2-HACID_DH_C DOMAIN-CONTAINING PROTEIN"/>
    <property type="match status" value="1"/>
</dbReference>
<evidence type="ECO:0000313" key="4">
    <source>
        <dbReference type="EMBL" id="MBL0422974.1"/>
    </source>
</evidence>
<name>A0A937D3R2_9BURK</name>
<feature type="domain" description="D-isomer specific 2-hydroxyacid dehydrogenase NAD-binding" evidence="3">
    <location>
        <begin position="111"/>
        <end position="287"/>
    </location>
</feature>
<evidence type="ECO:0000259" key="3">
    <source>
        <dbReference type="Pfam" id="PF02826"/>
    </source>
</evidence>
<dbReference type="SUPFAM" id="SSF51735">
    <property type="entry name" value="NAD(P)-binding Rossmann-fold domains"/>
    <property type="match status" value="1"/>
</dbReference>
<dbReference type="GO" id="GO:0051287">
    <property type="term" value="F:NAD binding"/>
    <property type="evidence" value="ECO:0007669"/>
    <property type="project" value="InterPro"/>
</dbReference>
<protein>
    <submittedName>
        <fullName evidence="4">D-2-hydroxyacid dehydrogenase</fullName>
    </submittedName>
</protein>
<evidence type="ECO:0000256" key="1">
    <source>
        <dbReference type="ARBA" id="ARBA00023002"/>
    </source>
</evidence>
<dbReference type="GO" id="GO:0016616">
    <property type="term" value="F:oxidoreductase activity, acting on the CH-OH group of donors, NAD or NADP as acceptor"/>
    <property type="evidence" value="ECO:0007669"/>
    <property type="project" value="UniProtKB-ARBA"/>
</dbReference>
<dbReference type="Proteomes" id="UP000613011">
    <property type="component" value="Unassembled WGS sequence"/>
</dbReference>
<dbReference type="InterPro" id="IPR036291">
    <property type="entry name" value="NAD(P)-bd_dom_sf"/>
</dbReference>
<dbReference type="Pfam" id="PF02826">
    <property type="entry name" value="2-Hacid_dh_C"/>
    <property type="match status" value="1"/>
</dbReference>
<evidence type="ECO:0000256" key="2">
    <source>
        <dbReference type="ARBA" id="ARBA00023027"/>
    </source>
</evidence>
<comment type="caution">
    <text evidence="4">The sequence shown here is derived from an EMBL/GenBank/DDBJ whole genome shotgun (WGS) entry which is preliminary data.</text>
</comment>
<keyword evidence="1" id="KW-0560">Oxidoreductase</keyword>
<gene>
    <name evidence="4" type="ORF">JI739_21740</name>
</gene>
<sequence>MKVIFWARSGLAKAQLIARLQAVEGVQLVVAETLPQVLEALPGAQGLVTPDAPVAEARQILQTLQQPGALLRWVHFITAGREGFEEVGIPPQLAVTWAAGGVSPTVAEHAMALLLALTRRIPDMGTQKAARVWDRSLGGPLQSLEGAKLLIVGLGHIGRELARRATAFGMRVQAVTRTPRPDPLVESVHGMDRLDELLPRADAIVLAAALTPETAGLVNQRTLALCKRTALIVNVARGGLVDQPALHAALAAGRIGGAALDVTSPEPLPADDPLWSCPNLIISPHVAGGGSLASLERLATGAAENARRLLAGEALLNQVQ</sequence>
<dbReference type="InterPro" id="IPR006140">
    <property type="entry name" value="D-isomer_DH_NAD-bd"/>
</dbReference>
<evidence type="ECO:0000313" key="5">
    <source>
        <dbReference type="Proteomes" id="UP000613011"/>
    </source>
</evidence>
<dbReference type="PANTHER" id="PTHR43333:SF1">
    <property type="entry name" value="D-ISOMER SPECIFIC 2-HYDROXYACID DEHYDROGENASE NAD-BINDING DOMAIN-CONTAINING PROTEIN"/>
    <property type="match status" value="1"/>
</dbReference>
<organism evidence="4 5">
    <name type="scientific">Ramlibacter aurantiacus</name>
    <dbReference type="NCBI Taxonomy" id="2801330"/>
    <lineage>
        <taxon>Bacteria</taxon>
        <taxon>Pseudomonadati</taxon>
        <taxon>Pseudomonadota</taxon>
        <taxon>Betaproteobacteria</taxon>
        <taxon>Burkholderiales</taxon>
        <taxon>Comamonadaceae</taxon>
        <taxon>Ramlibacter</taxon>
    </lineage>
</organism>
<dbReference type="PROSITE" id="PS00671">
    <property type="entry name" value="D_2_HYDROXYACID_DH_3"/>
    <property type="match status" value="1"/>
</dbReference>
<keyword evidence="5" id="KW-1185">Reference proteome</keyword>
<dbReference type="InterPro" id="IPR029753">
    <property type="entry name" value="D-isomer_DH_CS"/>
</dbReference>
<keyword evidence="2" id="KW-0520">NAD</keyword>
<dbReference type="CDD" id="cd05300">
    <property type="entry name" value="2-Hacid_dh_1"/>
    <property type="match status" value="1"/>
</dbReference>